<reference evidence="1" key="1">
    <citation type="submission" date="2016-10" db="EMBL/GenBank/DDBJ databases">
        <title>Sequence of Gallionella enrichment culture.</title>
        <authorList>
            <person name="Poehlein A."/>
            <person name="Muehling M."/>
            <person name="Daniel R."/>
        </authorList>
    </citation>
    <scope>NUCLEOTIDE SEQUENCE</scope>
</reference>
<dbReference type="EMBL" id="MLJW01005893">
    <property type="protein sequence ID" value="OIQ67491.1"/>
    <property type="molecule type" value="Genomic_DNA"/>
</dbReference>
<comment type="caution">
    <text evidence="1">The sequence shown here is derived from an EMBL/GenBank/DDBJ whole genome shotgun (WGS) entry which is preliminary data.</text>
</comment>
<organism evidence="1">
    <name type="scientific">mine drainage metagenome</name>
    <dbReference type="NCBI Taxonomy" id="410659"/>
    <lineage>
        <taxon>unclassified sequences</taxon>
        <taxon>metagenomes</taxon>
        <taxon>ecological metagenomes</taxon>
    </lineage>
</organism>
<sequence length="91" mass="10833">MPGQDDRFGQRCNRLDLRHHLQTIHVGQNEVNQRQRDCFVFRSCHSFGAVSGNNHFIALDFQDVSERLSQIRIIVHHQNFYIFFHHEAPDF</sequence>
<dbReference type="AlphaFoldDB" id="A0A1J5PQD2"/>
<protein>
    <submittedName>
        <fullName evidence="1">Uncharacterized protein</fullName>
    </submittedName>
</protein>
<accession>A0A1J5PQD2</accession>
<evidence type="ECO:0000313" key="1">
    <source>
        <dbReference type="EMBL" id="OIQ67491.1"/>
    </source>
</evidence>
<name>A0A1J5PQD2_9ZZZZ</name>
<gene>
    <name evidence="1" type="ORF">GALL_509300</name>
</gene>
<proteinExistence type="predicted"/>